<dbReference type="InterPro" id="IPR027417">
    <property type="entry name" value="P-loop_NTPase"/>
</dbReference>
<name>A0A6M0RAQ1_9CLOT</name>
<dbReference type="GO" id="GO:0005524">
    <property type="term" value="F:ATP binding"/>
    <property type="evidence" value="ECO:0007669"/>
    <property type="project" value="UniProtKB-KW"/>
</dbReference>
<reference evidence="6 7" key="1">
    <citation type="submission" date="2019-04" db="EMBL/GenBank/DDBJ databases">
        <title>Genome sequencing of Clostridium botulinum Groups I-IV and Clostridium butyricum.</title>
        <authorList>
            <person name="Brunt J."/>
            <person name="Van Vliet A.H.M."/>
            <person name="Stringer S.C."/>
            <person name="Carter A.T."/>
            <person name="Peck M.W."/>
        </authorList>
    </citation>
    <scope>NUCLEOTIDE SEQUENCE [LARGE SCALE GENOMIC DNA]</scope>
    <source>
        <strain evidence="6 7">IFR 18/094</strain>
    </source>
</reference>
<dbReference type="Pfam" id="PF02223">
    <property type="entry name" value="Thymidylate_kin"/>
    <property type="match status" value="1"/>
</dbReference>
<dbReference type="Gene3D" id="3.40.50.300">
    <property type="entry name" value="P-loop containing nucleotide triphosphate hydrolases"/>
    <property type="match status" value="1"/>
</dbReference>
<sequence length="225" mass="26297">MNKGKLIVIEGTDGSGKATQTSMLYETFLGRDLKVKKVEFPNYKSDSSSLIKMYLNGDFGDKPNSVNAYTASTFYAVDRFASYKVEWENFYNEGGIILADRYTTSNMIHQGAKIDDEKEKDYFLRWLWDLEFNKIKLPKPDCVIFLDMPPKYSKKLMSNRANKFTGGKEKDIHEKNDIYIKNSYDNAKYIANKYNWYRINCVDNDKVKTIDEIHKEIVNKLKEFI</sequence>
<evidence type="ECO:0000256" key="3">
    <source>
        <dbReference type="ARBA" id="ARBA00022741"/>
    </source>
</evidence>
<evidence type="ECO:0000256" key="1">
    <source>
        <dbReference type="ARBA" id="ARBA00009776"/>
    </source>
</evidence>
<protein>
    <recommendedName>
        <fullName evidence="2">Thymidylate kinase</fullName>
    </recommendedName>
</protein>
<proteinExistence type="inferred from homology"/>
<dbReference type="AlphaFoldDB" id="A0A6M0RAQ1"/>
<dbReference type="GO" id="GO:0004798">
    <property type="term" value="F:dTMP kinase activity"/>
    <property type="evidence" value="ECO:0007669"/>
    <property type="project" value="TreeGrafter"/>
</dbReference>
<dbReference type="InterPro" id="IPR039430">
    <property type="entry name" value="Thymidylate_kin-like_dom"/>
</dbReference>
<keyword evidence="4" id="KW-0067">ATP-binding</keyword>
<dbReference type="GO" id="GO:0006233">
    <property type="term" value="P:dTDP biosynthetic process"/>
    <property type="evidence" value="ECO:0007669"/>
    <property type="project" value="TreeGrafter"/>
</dbReference>
<comment type="caution">
    <text evidence="6">The sequence shown here is derived from an EMBL/GenBank/DDBJ whole genome shotgun (WGS) entry which is preliminary data.</text>
</comment>
<dbReference type="SUPFAM" id="SSF52540">
    <property type="entry name" value="P-loop containing nucleoside triphosphate hydrolases"/>
    <property type="match status" value="1"/>
</dbReference>
<evidence type="ECO:0000259" key="5">
    <source>
        <dbReference type="Pfam" id="PF02223"/>
    </source>
</evidence>
<dbReference type="GO" id="GO:0005829">
    <property type="term" value="C:cytosol"/>
    <property type="evidence" value="ECO:0007669"/>
    <property type="project" value="TreeGrafter"/>
</dbReference>
<dbReference type="GO" id="GO:0006227">
    <property type="term" value="P:dUDP biosynthetic process"/>
    <property type="evidence" value="ECO:0007669"/>
    <property type="project" value="TreeGrafter"/>
</dbReference>
<keyword evidence="7" id="KW-1185">Reference proteome</keyword>
<evidence type="ECO:0000256" key="4">
    <source>
        <dbReference type="ARBA" id="ARBA00022840"/>
    </source>
</evidence>
<evidence type="ECO:0000256" key="2">
    <source>
        <dbReference type="ARBA" id="ARBA00017144"/>
    </source>
</evidence>
<dbReference type="FunFam" id="3.40.50.300:FF:002288">
    <property type="entry name" value="Probable thymidylate kinase"/>
    <property type="match status" value="1"/>
</dbReference>
<keyword evidence="6" id="KW-0808">Transferase</keyword>
<dbReference type="EMBL" id="SXDP01000007">
    <property type="protein sequence ID" value="NEZ47344.1"/>
    <property type="molecule type" value="Genomic_DNA"/>
</dbReference>
<gene>
    <name evidence="6" type="ORF">FDF74_09075</name>
</gene>
<evidence type="ECO:0000313" key="7">
    <source>
        <dbReference type="Proteomes" id="UP000473885"/>
    </source>
</evidence>
<dbReference type="RefSeq" id="WP_163249411.1">
    <property type="nucleotide sequence ID" value="NZ_SXDP01000007.1"/>
</dbReference>
<dbReference type="PANTHER" id="PTHR10344:SF4">
    <property type="entry name" value="UMP-CMP KINASE 2, MITOCHONDRIAL"/>
    <property type="match status" value="1"/>
</dbReference>
<comment type="similarity">
    <text evidence="1">Belongs to the thymidylate kinase family.</text>
</comment>
<organism evidence="6 7">
    <name type="scientific">Clostridium niameyense</name>
    <dbReference type="NCBI Taxonomy" id="1622073"/>
    <lineage>
        <taxon>Bacteria</taxon>
        <taxon>Bacillati</taxon>
        <taxon>Bacillota</taxon>
        <taxon>Clostridia</taxon>
        <taxon>Eubacteriales</taxon>
        <taxon>Clostridiaceae</taxon>
        <taxon>Clostridium</taxon>
    </lineage>
</organism>
<keyword evidence="3" id="KW-0547">Nucleotide-binding</keyword>
<accession>A0A6M0RAQ1</accession>
<feature type="domain" description="Thymidylate kinase-like" evidence="5">
    <location>
        <begin position="9"/>
        <end position="199"/>
    </location>
</feature>
<dbReference type="Proteomes" id="UP000473885">
    <property type="component" value="Unassembled WGS sequence"/>
</dbReference>
<dbReference type="PANTHER" id="PTHR10344">
    <property type="entry name" value="THYMIDYLATE KINASE"/>
    <property type="match status" value="1"/>
</dbReference>
<keyword evidence="6" id="KW-0418">Kinase</keyword>
<evidence type="ECO:0000313" key="6">
    <source>
        <dbReference type="EMBL" id="NEZ47344.1"/>
    </source>
</evidence>
<dbReference type="GO" id="GO:0006235">
    <property type="term" value="P:dTTP biosynthetic process"/>
    <property type="evidence" value="ECO:0007669"/>
    <property type="project" value="TreeGrafter"/>
</dbReference>